<sequence>MHNLNARRQFRGIPRAHMTFRYDRMYALGSRLKPVDFGLRGIEKVKNLPCLPSDHWAILGRFLLTGFTLPKIHNTLRKNIADSVSHQHGWFAKSVSRVLRNKCRLTGERKLGKVITPDPWKAGARNTVSGGGRKLNENKLLTSSKNRFSPYSNAFPRCRICAQTVHQPGSYYCQQCAFKKGICSMCGVRLVNTTQYNQSAA</sequence>
<evidence type="ECO:0000313" key="10">
    <source>
        <dbReference type="Proteomes" id="UP000269396"/>
    </source>
</evidence>
<evidence type="ECO:0000256" key="5">
    <source>
        <dbReference type="ARBA" id="ARBA00022664"/>
    </source>
</evidence>
<name>A0A183NE54_9TREM</name>
<evidence type="ECO:0000256" key="2">
    <source>
        <dbReference type="ARBA" id="ARBA00009021"/>
    </source>
</evidence>
<evidence type="ECO:0000256" key="6">
    <source>
        <dbReference type="ARBA" id="ARBA00022728"/>
    </source>
</evidence>
<dbReference type="EMBL" id="UZAL01000330">
    <property type="protein sequence ID" value="VDO69926.1"/>
    <property type="molecule type" value="Genomic_DNA"/>
</dbReference>
<evidence type="ECO:0000313" key="9">
    <source>
        <dbReference type="EMBL" id="VDO69926.1"/>
    </source>
</evidence>
<dbReference type="GO" id="GO:0005737">
    <property type="term" value="C:cytoplasm"/>
    <property type="evidence" value="ECO:0007669"/>
    <property type="project" value="UniProtKB-SubCell"/>
</dbReference>
<dbReference type="Pfam" id="PF10235">
    <property type="entry name" value="Cript"/>
    <property type="match status" value="1"/>
</dbReference>
<dbReference type="GO" id="GO:0008380">
    <property type="term" value="P:RNA splicing"/>
    <property type="evidence" value="ECO:0007669"/>
    <property type="project" value="UniProtKB-KW"/>
</dbReference>
<dbReference type="InterPro" id="IPR019367">
    <property type="entry name" value="PDZ-binding_CRIPT"/>
</dbReference>
<dbReference type="InterPro" id="IPR036691">
    <property type="entry name" value="Endo/exonu/phosph_ase_sf"/>
</dbReference>
<organism evidence="9 10">
    <name type="scientific">Schistosoma mattheei</name>
    <dbReference type="NCBI Taxonomy" id="31246"/>
    <lineage>
        <taxon>Eukaryota</taxon>
        <taxon>Metazoa</taxon>
        <taxon>Spiralia</taxon>
        <taxon>Lophotrochozoa</taxon>
        <taxon>Platyhelminthes</taxon>
        <taxon>Trematoda</taxon>
        <taxon>Digenea</taxon>
        <taxon>Strigeidida</taxon>
        <taxon>Schistosomatoidea</taxon>
        <taxon>Schistosomatidae</taxon>
        <taxon>Schistosoma</taxon>
    </lineage>
</organism>
<reference evidence="9 10" key="1">
    <citation type="submission" date="2018-11" db="EMBL/GenBank/DDBJ databases">
        <authorList>
            <consortium name="Pathogen Informatics"/>
        </authorList>
    </citation>
    <scope>NUCLEOTIDE SEQUENCE [LARGE SCALE GENOMIC DNA]</scope>
    <source>
        <strain>Denwood</strain>
        <strain evidence="10">Zambia</strain>
    </source>
</reference>
<dbReference type="GO" id="GO:0008017">
    <property type="term" value="F:microtubule binding"/>
    <property type="evidence" value="ECO:0007669"/>
    <property type="project" value="TreeGrafter"/>
</dbReference>
<comment type="subcellular location">
    <subcellularLocation>
        <location evidence="1">Cytoplasm</location>
    </subcellularLocation>
</comment>
<dbReference type="PANTHER" id="PTHR11805:SF1">
    <property type="entry name" value="CYSTEINE-RICH PDZ-BINDING PROTEIN"/>
    <property type="match status" value="1"/>
</dbReference>
<evidence type="ECO:0000256" key="7">
    <source>
        <dbReference type="ARBA" id="ARBA00023187"/>
    </source>
</evidence>
<dbReference type="PANTHER" id="PTHR11805">
    <property type="entry name" value="CYSTEINE-RICH PDZ-BINDING PROTEIN"/>
    <property type="match status" value="1"/>
</dbReference>
<dbReference type="GO" id="GO:0030425">
    <property type="term" value="C:dendrite"/>
    <property type="evidence" value="ECO:0007669"/>
    <property type="project" value="TreeGrafter"/>
</dbReference>
<dbReference type="GO" id="GO:0031122">
    <property type="term" value="P:cytoplasmic microtubule organization"/>
    <property type="evidence" value="ECO:0007669"/>
    <property type="project" value="TreeGrafter"/>
</dbReference>
<gene>
    <name evidence="9" type="ORF">SMTD_LOCUS390</name>
</gene>
<evidence type="ECO:0000256" key="4">
    <source>
        <dbReference type="ARBA" id="ARBA00022490"/>
    </source>
</evidence>
<keyword evidence="5" id="KW-0507">mRNA processing</keyword>
<dbReference type="Proteomes" id="UP000269396">
    <property type="component" value="Unassembled WGS sequence"/>
</dbReference>
<proteinExistence type="inferred from homology"/>
<dbReference type="STRING" id="31246.A0A183NE54"/>
<keyword evidence="7" id="KW-0508">mRNA splicing</keyword>
<keyword evidence="4" id="KW-0963">Cytoplasm</keyword>
<dbReference type="Gene3D" id="3.60.10.10">
    <property type="entry name" value="Endonuclease/exonuclease/phosphatase"/>
    <property type="match status" value="1"/>
</dbReference>
<evidence type="ECO:0000256" key="1">
    <source>
        <dbReference type="ARBA" id="ARBA00004496"/>
    </source>
</evidence>
<keyword evidence="10" id="KW-1185">Reference proteome</keyword>
<dbReference type="GO" id="GO:0006397">
    <property type="term" value="P:mRNA processing"/>
    <property type="evidence" value="ECO:0007669"/>
    <property type="project" value="UniProtKB-KW"/>
</dbReference>
<protein>
    <recommendedName>
        <fullName evidence="3">Cysteine-rich PDZ-binding protein</fullName>
    </recommendedName>
    <alternativeName>
        <fullName evidence="8">Cysteine-rich interactor of PDZ three</fullName>
    </alternativeName>
</protein>
<comment type="similarity">
    <text evidence="2">Belongs to the CRIPT family.</text>
</comment>
<dbReference type="AlphaFoldDB" id="A0A183NE54"/>
<dbReference type="GO" id="GO:0005681">
    <property type="term" value="C:spliceosomal complex"/>
    <property type="evidence" value="ECO:0007669"/>
    <property type="project" value="UniProtKB-KW"/>
</dbReference>
<evidence type="ECO:0000256" key="3">
    <source>
        <dbReference type="ARBA" id="ARBA00018615"/>
    </source>
</evidence>
<accession>A0A183NE54</accession>
<keyword evidence="6" id="KW-0747">Spliceosome</keyword>
<dbReference type="GO" id="GO:0030165">
    <property type="term" value="F:PDZ domain binding"/>
    <property type="evidence" value="ECO:0007669"/>
    <property type="project" value="TreeGrafter"/>
</dbReference>
<evidence type="ECO:0000256" key="8">
    <source>
        <dbReference type="ARBA" id="ARBA00032518"/>
    </source>
</evidence>